<reference evidence="2" key="1">
    <citation type="journal article" date="2020" name="Stud. Mycol.">
        <title>101 Dothideomycetes genomes: a test case for predicting lifestyles and emergence of pathogens.</title>
        <authorList>
            <person name="Haridas S."/>
            <person name="Albert R."/>
            <person name="Binder M."/>
            <person name="Bloem J."/>
            <person name="Labutti K."/>
            <person name="Salamov A."/>
            <person name="Andreopoulos B."/>
            <person name="Baker S."/>
            <person name="Barry K."/>
            <person name="Bills G."/>
            <person name="Bluhm B."/>
            <person name="Cannon C."/>
            <person name="Castanera R."/>
            <person name="Culley D."/>
            <person name="Daum C."/>
            <person name="Ezra D."/>
            <person name="Gonzalez J."/>
            <person name="Henrissat B."/>
            <person name="Kuo A."/>
            <person name="Liang C."/>
            <person name="Lipzen A."/>
            <person name="Lutzoni F."/>
            <person name="Magnuson J."/>
            <person name="Mondo S."/>
            <person name="Nolan M."/>
            <person name="Ohm R."/>
            <person name="Pangilinan J."/>
            <person name="Park H.-J."/>
            <person name="Ramirez L."/>
            <person name="Alfaro M."/>
            <person name="Sun H."/>
            <person name="Tritt A."/>
            <person name="Yoshinaga Y."/>
            <person name="Zwiers L.-H."/>
            <person name="Turgeon B."/>
            <person name="Goodwin S."/>
            <person name="Spatafora J."/>
            <person name="Crous P."/>
            <person name="Grigoriev I."/>
        </authorList>
    </citation>
    <scope>NUCLEOTIDE SEQUENCE</scope>
    <source>
        <strain evidence="2">CBS 161.51</strain>
    </source>
</reference>
<evidence type="ECO:0000313" key="2">
    <source>
        <dbReference type="EMBL" id="KAF1937132.1"/>
    </source>
</evidence>
<proteinExistence type="predicted"/>
<keyword evidence="3" id="KW-1185">Reference proteome</keyword>
<name>A0A6A5SAU8_9PLEO</name>
<dbReference type="EMBL" id="ML976153">
    <property type="protein sequence ID" value="KAF1937132.1"/>
    <property type="molecule type" value="Genomic_DNA"/>
</dbReference>
<feature type="compositionally biased region" description="Low complexity" evidence="1">
    <location>
        <begin position="74"/>
        <end position="92"/>
    </location>
</feature>
<gene>
    <name evidence="2" type="ORF">EJ02DRAFT_458991</name>
</gene>
<sequence length="193" mass="21218">MPTVEEYLQVLPEIDPFGRRRIAQNPLARIELEDFTPIILPPASATASATMQRSDPTTPAEPASRPSSLYSSVATSSRKATTSPTSPATPTSNHIYGSETSERTGISDSLAETMATNEFVGGPHMQNYPELGKRWNHGVSTMMRRAAGEEKERVRRDSLMLQELAKLVDGPAAVRDNEVESGKKKRSFLQKLF</sequence>
<evidence type="ECO:0000313" key="3">
    <source>
        <dbReference type="Proteomes" id="UP000800038"/>
    </source>
</evidence>
<organism evidence="2 3">
    <name type="scientific">Clathrospora elynae</name>
    <dbReference type="NCBI Taxonomy" id="706981"/>
    <lineage>
        <taxon>Eukaryota</taxon>
        <taxon>Fungi</taxon>
        <taxon>Dikarya</taxon>
        <taxon>Ascomycota</taxon>
        <taxon>Pezizomycotina</taxon>
        <taxon>Dothideomycetes</taxon>
        <taxon>Pleosporomycetidae</taxon>
        <taxon>Pleosporales</taxon>
        <taxon>Diademaceae</taxon>
        <taxon>Clathrospora</taxon>
    </lineage>
</organism>
<feature type="compositionally biased region" description="Polar residues" evidence="1">
    <location>
        <begin position="45"/>
        <end position="57"/>
    </location>
</feature>
<feature type="region of interest" description="Disordered" evidence="1">
    <location>
        <begin position="45"/>
        <end position="105"/>
    </location>
</feature>
<dbReference type="AlphaFoldDB" id="A0A6A5SAU8"/>
<accession>A0A6A5SAU8</accession>
<dbReference type="Proteomes" id="UP000800038">
    <property type="component" value="Unassembled WGS sequence"/>
</dbReference>
<evidence type="ECO:0000256" key="1">
    <source>
        <dbReference type="SAM" id="MobiDB-lite"/>
    </source>
</evidence>
<feature type="compositionally biased region" description="Polar residues" evidence="1">
    <location>
        <begin position="93"/>
        <end position="105"/>
    </location>
</feature>
<protein>
    <submittedName>
        <fullName evidence="2">Uncharacterized protein</fullName>
    </submittedName>
</protein>